<evidence type="ECO:0008006" key="5">
    <source>
        <dbReference type="Google" id="ProtNLM"/>
    </source>
</evidence>
<dbReference type="SUPFAM" id="SSF51735">
    <property type="entry name" value="NAD(P)-binding Rossmann-fold domains"/>
    <property type="match status" value="1"/>
</dbReference>
<protein>
    <recommendedName>
        <fullName evidence="5">NAD(P)-binding protein</fullName>
    </recommendedName>
</protein>
<dbReference type="Proteomes" id="UP000034112">
    <property type="component" value="Unassembled WGS sequence"/>
</dbReference>
<comment type="similarity">
    <text evidence="1">Belongs to the short-chain dehydrogenases/reductases (SDR) family.</text>
</comment>
<dbReference type="OMA" id="WLCQEKA"/>
<comment type="caution">
    <text evidence="3">The sequence shown here is derived from an EMBL/GenBank/DDBJ whole genome shotgun (WGS) entry which is preliminary data.</text>
</comment>
<dbReference type="PANTHER" id="PTHR43391">
    <property type="entry name" value="RETINOL DEHYDROGENASE-RELATED"/>
    <property type="match status" value="1"/>
</dbReference>
<name>A0A0F9XCQ3_TRIHA</name>
<evidence type="ECO:0000313" key="4">
    <source>
        <dbReference type="Proteomes" id="UP000034112"/>
    </source>
</evidence>
<dbReference type="InterPro" id="IPR002347">
    <property type="entry name" value="SDR_fam"/>
</dbReference>
<proteinExistence type="inferred from homology"/>
<dbReference type="Gene3D" id="3.40.50.720">
    <property type="entry name" value="NAD(P)-binding Rossmann-like Domain"/>
    <property type="match status" value="1"/>
</dbReference>
<keyword evidence="2" id="KW-0560">Oxidoreductase</keyword>
<dbReference type="AlphaFoldDB" id="A0A0F9XCQ3"/>
<evidence type="ECO:0000256" key="1">
    <source>
        <dbReference type="ARBA" id="ARBA00006484"/>
    </source>
</evidence>
<evidence type="ECO:0000313" key="3">
    <source>
        <dbReference type="EMBL" id="KKP02355.1"/>
    </source>
</evidence>
<organism evidence="3 4">
    <name type="scientific">Trichoderma harzianum</name>
    <name type="common">Hypocrea lixii</name>
    <dbReference type="NCBI Taxonomy" id="5544"/>
    <lineage>
        <taxon>Eukaryota</taxon>
        <taxon>Fungi</taxon>
        <taxon>Dikarya</taxon>
        <taxon>Ascomycota</taxon>
        <taxon>Pezizomycotina</taxon>
        <taxon>Sordariomycetes</taxon>
        <taxon>Hypocreomycetidae</taxon>
        <taxon>Hypocreales</taxon>
        <taxon>Hypocreaceae</taxon>
        <taxon>Trichoderma</taxon>
    </lineage>
</organism>
<sequence>MADLPPDYFVSSLQYTKKTFQIVYPPIDPTNPANSLAGRIVIITGASRGIGARLIRCHFQGIVPSFAKAGVHGLVLVARDEAKLKEVEREVLAINPKIETLLVALDITNEIAVGQLFGKIQARFGRYADTLVNNAAVNAAGNEGGPILHEAEVDEWWRNFEINVKGFFVFSKYFISALPSPTTPATIINISSSAAWLVYPVSDAYSVSKLASQQWCTMLNAAYGGILTVVSIHPGLVATDMMHPFFEKFNMDSPLLAGGLCTWVAADAERSAFLSGRVISANWDVEELVARKADIIAKNELTVDLVGTFGKEKFKSA</sequence>
<evidence type="ECO:0000256" key="2">
    <source>
        <dbReference type="ARBA" id="ARBA00023002"/>
    </source>
</evidence>
<gene>
    <name evidence="3" type="ORF">THAR02_05555</name>
</gene>
<dbReference type="Pfam" id="PF00106">
    <property type="entry name" value="adh_short"/>
    <property type="match status" value="1"/>
</dbReference>
<dbReference type="PANTHER" id="PTHR43391:SF26">
    <property type="entry name" value="BLL7251 PROTEIN"/>
    <property type="match status" value="1"/>
</dbReference>
<dbReference type="EMBL" id="JOKZ01000154">
    <property type="protein sequence ID" value="KKP02355.1"/>
    <property type="molecule type" value="Genomic_DNA"/>
</dbReference>
<dbReference type="GO" id="GO:0016491">
    <property type="term" value="F:oxidoreductase activity"/>
    <property type="evidence" value="ECO:0007669"/>
    <property type="project" value="UniProtKB-KW"/>
</dbReference>
<dbReference type="InterPro" id="IPR036291">
    <property type="entry name" value="NAD(P)-bd_dom_sf"/>
</dbReference>
<dbReference type="CDD" id="cd05233">
    <property type="entry name" value="SDR_c"/>
    <property type="match status" value="1"/>
</dbReference>
<accession>A0A0F9XCQ3</accession>
<dbReference type="PRINTS" id="PR00081">
    <property type="entry name" value="GDHRDH"/>
</dbReference>
<dbReference type="OrthoDB" id="1933717at2759"/>
<reference evidence="4" key="1">
    <citation type="journal article" date="2015" name="Genome Announc.">
        <title>Draft whole-genome sequence of the biocontrol agent Trichoderma harzianum T6776.</title>
        <authorList>
            <person name="Baroncelli R."/>
            <person name="Piaggeschi G."/>
            <person name="Fiorini L."/>
            <person name="Bertolini E."/>
            <person name="Zapparata A."/>
            <person name="Pe M.E."/>
            <person name="Sarrocco S."/>
            <person name="Vannacci G."/>
        </authorList>
    </citation>
    <scope>NUCLEOTIDE SEQUENCE [LARGE SCALE GENOMIC DNA]</scope>
    <source>
        <strain evidence="4">T6776</strain>
    </source>
</reference>